<dbReference type="InterPro" id="IPR006571">
    <property type="entry name" value="TLDc_dom"/>
</dbReference>
<proteinExistence type="predicted"/>
<feature type="domain" description="BTB" evidence="1">
    <location>
        <begin position="23"/>
        <end position="96"/>
    </location>
</feature>
<dbReference type="PROSITE" id="PS51886">
    <property type="entry name" value="TLDC"/>
    <property type="match status" value="1"/>
</dbReference>
<evidence type="ECO:0000313" key="4">
    <source>
        <dbReference type="Proteomes" id="UP000022910"/>
    </source>
</evidence>
<dbReference type="Pfam" id="PF00651">
    <property type="entry name" value="BTB"/>
    <property type="match status" value="1"/>
</dbReference>
<dbReference type="Proteomes" id="UP000022910">
    <property type="component" value="Unassembled WGS sequence"/>
</dbReference>
<dbReference type="PROSITE" id="PS50097">
    <property type="entry name" value="BTB"/>
    <property type="match status" value="1"/>
</dbReference>
<accession>A0A015LA25</accession>
<dbReference type="Gene3D" id="3.30.710.10">
    <property type="entry name" value="Potassium Channel Kv1.1, Chain A"/>
    <property type="match status" value="1"/>
</dbReference>
<dbReference type="CDD" id="cd18186">
    <property type="entry name" value="BTB_POZ_ZBTB_KLHL-like"/>
    <property type="match status" value="1"/>
</dbReference>
<gene>
    <name evidence="3" type="ORF">RirG_032090</name>
</gene>
<feature type="domain" description="TLDc" evidence="2">
    <location>
        <begin position="298"/>
        <end position="476"/>
    </location>
</feature>
<evidence type="ECO:0000313" key="3">
    <source>
        <dbReference type="EMBL" id="EXX76559.1"/>
    </source>
</evidence>
<evidence type="ECO:0008006" key="5">
    <source>
        <dbReference type="Google" id="ProtNLM"/>
    </source>
</evidence>
<dbReference type="InterPro" id="IPR052407">
    <property type="entry name" value="BTB_POZ_domain_cont_9"/>
</dbReference>
<name>A0A015LA25_RHIIW</name>
<comment type="caution">
    <text evidence="3">The sequence shown here is derived from an EMBL/GenBank/DDBJ whole genome shotgun (WGS) entry which is preliminary data.</text>
</comment>
<dbReference type="InterPro" id="IPR011705">
    <property type="entry name" value="BACK"/>
</dbReference>
<dbReference type="PANTHER" id="PTHR46306">
    <property type="entry name" value="BTB/POZ DOMAIN-CONTAINING PROTEIN 9"/>
    <property type="match status" value="1"/>
</dbReference>
<protein>
    <recommendedName>
        <fullName evidence="5">Serine-enriched protein</fullName>
    </recommendedName>
</protein>
<dbReference type="AlphaFoldDB" id="A0A015LA25"/>
<dbReference type="PANTHER" id="PTHR46306:SF1">
    <property type="entry name" value="BTB_POZ DOMAIN-CONTAINING PROTEIN 9"/>
    <property type="match status" value="1"/>
</dbReference>
<dbReference type="EMBL" id="JEMT01012188">
    <property type="protein sequence ID" value="EXX76559.1"/>
    <property type="molecule type" value="Genomic_DNA"/>
</dbReference>
<dbReference type="InterPro" id="IPR011333">
    <property type="entry name" value="SKP1/BTB/POZ_sf"/>
</dbReference>
<dbReference type="SUPFAM" id="SSF54695">
    <property type="entry name" value="POZ domain"/>
    <property type="match status" value="1"/>
</dbReference>
<evidence type="ECO:0000259" key="1">
    <source>
        <dbReference type="PROSITE" id="PS50097"/>
    </source>
</evidence>
<dbReference type="SMART" id="SM00225">
    <property type="entry name" value="BTB"/>
    <property type="match status" value="1"/>
</dbReference>
<dbReference type="GO" id="GO:0005737">
    <property type="term" value="C:cytoplasm"/>
    <property type="evidence" value="ECO:0007669"/>
    <property type="project" value="TreeGrafter"/>
</dbReference>
<dbReference type="Pfam" id="PF07534">
    <property type="entry name" value="TLD"/>
    <property type="match status" value="1"/>
</dbReference>
<reference evidence="3 4" key="1">
    <citation type="submission" date="2014-02" db="EMBL/GenBank/DDBJ databases">
        <title>Single nucleus genome sequencing reveals high similarity among nuclei of an endomycorrhizal fungus.</title>
        <authorList>
            <person name="Lin K."/>
            <person name="Geurts R."/>
            <person name="Zhang Z."/>
            <person name="Limpens E."/>
            <person name="Saunders D.G."/>
            <person name="Mu D."/>
            <person name="Pang E."/>
            <person name="Cao H."/>
            <person name="Cha H."/>
            <person name="Lin T."/>
            <person name="Zhou Q."/>
            <person name="Shang Y."/>
            <person name="Li Y."/>
            <person name="Ivanov S."/>
            <person name="Sharma T."/>
            <person name="Velzen R.V."/>
            <person name="Ruijter N.D."/>
            <person name="Aanen D.K."/>
            <person name="Win J."/>
            <person name="Kamoun S."/>
            <person name="Bisseling T."/>
            <person name="Huang S."/>
        </authorList>
    </citation>
    <scope>NUCLEOTIDE SEQUENCE [LARGE SCALE GENOMIC DNA]</scope>
    <source>
        <strain evidence="4">DAOM197198w</strain>
    </source>
</reference>
<sequence length="485" mass="56992">MSKQFFSKLSQNYIEVLEDNEYYDITIEVGEDPNVKIFRAHMIVLCYRSPFLRRILASKKMNNDVTLVHIKFPNISPEIFQIILKYVYGGIISLNEKEPLEILRVLAAADQLCLQEIVDYLQEYLINNEFEWMEQHFGLVYQIGFQSNSLLEIQNFCTNCMTKSPQKIFKSFDFTSLSEKSLISLIKRDDLQIKEIEVWEYVLKWGLEKNSTLLPDPTTWSDNDFKTMESTLQHCLPLVRFFSLSSEDFFKKVRPYKKLLKHQLYEELLESYLNPNSVPSDNILPPRYKNVDKIIDSTIINLNIVSLISRWIDNDIKSKFAFTRELYLPYEFKLLLRGSRDGFTPKKFHELCDDILSTVTFIKIKGTEEIIGGYNPLKWKSYDVGEWGETKDSFIFSFKNKDNFKESILSRVIDTSYALFYDSRFGPTFGDGDLDIFAGEGGEYSCRDCVQQSYEKKIRDTSDLFTIEDYEVFQIIRKNDNYIFT</sequence>
<dbReference type="Gene3D" id="1.25.40.420">
    <property type="match status" value="1"/>
</dbReference>
<dbReference type="SMART" id="SM00875">
    <property type="entry name" value="BACK"/>
    <property type="match status" value="1"/>
</dbReference>
<dbReference type="InterPro" id="IPR000210">
    <property type="entry name" value="BTB/POZ_dom"/>
</dbReference>
<keyword evidence="4" id="KW-1185">Reference proteome</keyword>
<dbReference type="HOGENOM" id="CLU_021542_0_2_1"/>
<dbReference type="Pfam" id="PF07707">
    <property type="entry name" value="BACK"/>
    <property type="match status" value="1"/>
</dbReference>
<evidence type="ECO:0000259" key="2">
    <source>
        <dbReference type="PROSITE" id="PS51886"/>
    </source>
</evidence>
<organism evidence="3 4">
    <name type="scientific">Rhizophagus irregularis (strain DAOM 197198w)</name>
    <name type="common">Glomus intraradices</name>
    <dbReference type="NCBI Taxonomy" id="1432141"/>
    <lineage>
        <taxon>Eukaryota</taxon>
        <taxon>Fungi</taxon>
        <taxon>Fungi incertae sedis</taxon>
        <taxon>Mucoromycota</taxon>
        <taxon>Glomeromycotina</taxon>
        <taxon>Glomeromycetes</taxon>
        <taxon>Glomerales</taxon>
        <taxon>Glomeraceae</taxon>
        <taxon>Rhizophagus</taxon>
    </lineage>
</organism>